<dbReference type="InterPro" id="IPR000172">
    <property type="entry name" value="GMC_OxRdtase_N"/>
</dbReference>
<dbReference type="SUPFAM" id="SSF51905">
    <property type="entry name" value="FAD/NAD(P)-binding domain"/>
    <property type="match status" value="1"/>
</dbReference>
<evidence type="ECO:0000256" key="4">
    <source>
        <dbReference type="ARBA" id="ARBA00022827"/>
    </source>
</evidence>
<dbReference type="InterPro" id="IPR023978">
    <property type="entry name" value="GMC_oxidoreductase_bact"/>
</dbReference>
<evidence type="ECO:0000313" key="8">
    <source>
        <dbReference type="Proteomes" id="UP001139068"/>
    </source>
</evidence>
<evidence type="ECO:0000256" key="3">
    <source>
        <dbReference type="ARBA" id="ARBA00022630"/>
    </source>
</evidence>
<dbReference type="SUPFAM" id="SSF54373">
    <property type="entry name" value="FAD-linked reductases, C-terminal domain"/>
    <property type="match status" value="1"/>
</dbReference>
<reference evidence="7" key="1">
    <citation type="journal article" date="2022" name="ISME J.">
        <title>Identification of active gaseous-alkane degraders at natural gas seeps.</title>
        <authorList>
            <person name="Farhan Ul Haque M."/>
            <person name="Hernandez M."/>
            <person name="Crombie A.T."/>
            <person name="Murrell J.C."/>
        </authorList>
    </citation>
    <scope>NUCLEOTIDE SEQUENCE</scope>
    <source>
        <strain evidence="7">ANDR5</strain>
    </source>
</reference>
<evidence type="ECO:0000256" key="1">
    <source>
        <dbReference type="ARBA" id="ARBA00001974"/>
    </source>
</evidence>
<comment type="similarity">
    <text evidence="2">Belongs to the GMC oxidoreductase family.</text>
</comment>
<proteinExistence type="inferred from homology"/>
<sequence>MACARWWSSRGAGLISHSDVLIVGAGSAGSVLAERLSADPACRVTVVEAGPGPADPGVRTLTADGLQLPIGIASPLVRRYRTLLTGDAVQSTDIVRGTTVGGSGAVNGGYFCRALPADFDGPGLPGWSWSEVTGHYRAIETDLDFPHQHDGGPIRIRRTSEFAGSTAAFVDAARAAGFRWLPDLNAEPVGDNAPPGVGAVPLNIVDGIRSGPGAAFLEPAMNRPNLTVLTATRVARVRMSGTRAVGVEVSGPTGSGELTADRIVLSAGAVESAHLLMLSGIGPAPELRASGIEPVVDLPVGQRTWDHPEWVIPTTWTVASGRPVLEALLVDGTIEIRPYTGGFISMVRDGTAGRPDWAHLGVALMQPRGHGRVSVVSADPTVPPRIEHRYDSEPEDVAALRRGCDLAAEIVGATTQLGEPSWSTSQHLCATAPMGADRDEHAVVDPRCRVRGVERLWVVDGSILPRITSRGPHATIAMIGHRAAEFVV</sequence>
<comment type="caution">
    <text evidence="7">The sequence shown here is derived from an EMBL/GenBank/DDBJ whole genome shotgun (WGS) entry which is preliminary data.</text>
</comment>
<evidence type="ECO:0000259" key="5">
    <source>
        <dbReference type="Pfam" id="PF00732"/>
    </source>
</evidence>
<dbReference type="PANTHER" id="PTHR11552">
    <property type="entry name" value="GLUCOSE-METHANOL-CHOLINE GMC OXIDOREDUCTASE"/>
    <property type="match status" value="1"/>
</dbReference>
<dbReference type="PIRSF" id="PIRSF000137">
    <property type="entry name" value="Alcohol_oxidase"/>
    <property type="match status" value="1"/>
</dbReference>
<feature type="domain" description="Glucose-methanol-choline oxidoreductase C-terminal" evidence="6">
    <location>
        <begin position="367"/>
        <end position="480"/>
    </location>
</feature>
<evidence type="ECO:0000259" key="6">
    <source>
        <dbReference type="Pfam" id="PF05199"/>
    </source>
</evidence>
<comment type="cofactor">
    <cofactor evidence="1">
        <name>FAD</name>
        <dbReference type="ChEBI" id="CHEBI:57692"/>
    </cofactor>
</comment>
<dbReference type="PANTHER" id="PTHR11552:SF147">
    <property type="entry name" value="CHOLINE DEHYDROGENASE, MITOCHONDRIAL"/>
    <property type="match status" value="1"/>
</dbReference>
<keyword evidence="4" id="KW-0274">FAD</keyword>
<evidence type="ECO:0000256" key="2">
    <source>
        <dbReference type="ARBA" id="ARBA00010790"/>
    </source>
</evidence>
<dbReference type="InterPro" id="IPR036188">
    <property type="entry name" value="FAD/NAD-bd_sf"/>
</dbReference>
<dbReference type="EMBL" id="JAIVFL010000001">
    <property type="protein sequence ID" value="MCI4676998.1"/>
    <property type="molecule type" value="Genomic_DNA"/>
</dbReference>
<name>A0ABS9Z215_9MYCO</name>
<dbReference type="Proteomes" id="UP001139068">
    <property type="component" value="Unassembled WGS sequence"/>
</dbReference>
<keyword evidence="3" id="KW-0285">Flavoprotein</keyword>
<accession>A0ABS9Z215</accession>
<dbReference type="Pfam" id="PF00732">
    <property type="entry name" value="GMC_oxred_N"/>
    <property type="match status" value="1"/>
</dbReference>
<dbReference type="Gene3D" id="3.30.410.40">
    <property type="match status" value="1"/>
</dbReference>
<keyword evidence="7" id="KW-0560">Oxidoreductase</keyword>
<dbReference type="NCBIfam" id="TIGR03970">
    <property type="entry name" value="Rv0697"/>
    <property type="match status" value="1"/>
</dbReference>
<dbReference type="EC" id="1.-.-.-" evidence="7"/>
<keyword evidence="8" id="KW-1185">Reference proteome</keyword>
<dbReference type="Pfam" id="PF05199">
    <property type="entry name" value="GMC_oxred_C"/>
    <property type="match status" value="1"/>
</dbReference>
<protein>
    <submittedName>
        <fullName evidence="7">Mycofactocin system GMC family oxidoreductase MftG</fullName>
        <ecNumber evidence="7">1.-.-.-</ecNumber>
    </submittedName>
</protein>
<dbReference type="InterPro" id="IPR007867">
    <property type="entry name" value="GMC_OxRtase_C"/>
</dbReference>
<dbReference type="Gene3D" id="3.50.50.60">
    <property type="entry name" value="FAD/NAD(P)-binding domain"/>
    <property type="match status" value="1"/>
</dbReference>
<evidence type="ECO:0000313" key="7">
    <source>
        <dbReference type="EMBL" id="MCI4676998.1"/>
    </source>
</evidence>
<organism evidence="7 8">
    <name type="scientific">Candidatus Mycolicibacterium alkanivorans</name>
    <dbReference type="NCBI Taxonomy" id="2954114"/>
    <lineage>
        <taxon>Bacteria</taxon>
        <taxon>Bacillati</taxon>
        <taxon>Actinomycetota</taxon>
        <taxon>Actinomycetes</taxon>
        <taxon>Mycobacteriales</taxon>
        <taxon>Mycobacteriaceae</taxon>
        <taxon>Mycolicibacterium</taxon>
    </lineage>
</organism>
<feature type="domain" description="Glucose-methanol-choline oxidoreductase N-terminal" evidence="5">
    <location>
        <begin position="19"/>
        <end position="309"/>
    </location>
</feature>
<dbReference type="InterPro" id="IPR012132">
    <property type="entry name" value="GMC_OxRdtase"/>
</dbReference>
<gene>
    <name evidence="7" type="primary">mftG</name>
    <name evidence="7" type="ORF">K9U37_19720</name>
</gene>
<dbReference type="GO" id="GO:0016491">
    <property type="term" value="F:oxidoreductase activity"/>
    <property type="evidence" value="ECO:0007669"/>
    <property type="project" value="UniProtKB-KW"/>
</dbReference>